<dbReference type="InterPro" id="IPR000524">
    <property type="entry name" value="Tscrpt_reg_HTH_GntR"/>
</dbReference>
<keyword evidence="1" id="KW-0805">Transcription regulation</keyword>
<keyword evidence="3" id="KW-0804">Transcription</keyword>
<dbReference type="InterPro" id="IPR036390">
    <property type="entry name" value="WH_DNA-bd_sf"/>
</dbReference>
<proteinExistence type="predicted"/>
<protein>
    <recommendedName>
        <fullName evidence="4">HTH gntR-type domain-containing protein</fullName>
    </recommendedName>
</protein>
<name>A0ABQ2YFH1_9ACTN</name>
<dbReference type="PROSITE" id="PS50949">
    <property type="entry name" value="HTH_GNTR"/>
    <property type="match status" value="1"/>
</dbReference>
<evidence type="ECO:0000256" key="2">
    <source>
        <dbReference type="ARBA" id="ARBA00023125"/>
    </source>
</evidence>
<evidence type="ECO:0000313" key="6">
    <source>
        <dbReference type="Proteomes" id="UP000659223"/>
    </source>
</evidence>
<evidence type="ECO:0000313" key="5">
    <source>
        <dbReference type="EMBL" id="GGX82588.1"/>
    </source>
</evidence>
<feature type="domain" description="HTH gntR-type" evidence="4">
    <location>
        <begin position="9"/>
        <end position="76"/>
    </location>
</feature>
<evidence type="ECO:0000256" key="3">
    <source>
        <dbReference type="ARBA" id="ARBA00023163"/>
    </source>
</evidence>
<dbReference type="EMBL" id="BMUT01000005">
    <property type="protein sequence ID" value="GGX82588.1"/>
    <property type="molecule type" value="Genomic_DNA"/>
</dbReference>
<dbReference type="Proteomes" id="UP000659223">
    <property type="component" value="Unassembled WGS sequence"/>
</dbReference>
<accession>A0ABQ2YFH1</accession>
<evidence type="ECO:0000259" key="4">
    <source>
        <dbReference type="PROSITE" id="PS50949"/>
    </source>
</evidence>
<comment type="caution">
    <text evidence="5">The sequence shown here is derived from an EMBL/GenBank/DDBJ whole genome shotgun (WGS) entry which is preliminary data.</text>
</comment>
<dbReference type="RefSeq" id="WP_229899243.1">
    <property type="nucleotide sequence ID" value="NZ_BMUT01000005.1"/>
</dbReference>
<keyword evidence="6" id="KW-1185">Reference proteome</keyword>
<evidence type="ECO:0000256" key="1">
    <source>
        <dbReference type="ARBA" id="ARBA00023015"/>
    </source>
</evidence>
<dbReference type="InterPro" id="IPR036388">
    <property type="entry name" value="WH-like_DNA-bd_sf"/>
</dbReference>
<dbReference type="SMART" id="SM00345">
    <property type="entry name" value="HTH_GNTR"/>
    <property type="match status" value="1"/>
</dbReference>
<sequence length="117" mass="12319">MSVAASDPRPKPVKVADAIRTRVRGGKYPDGKLPTTRELAKEFGYAGQTIRDGLGILIGEGLIFSAGNRGYFIAGDSEGSTARKPDVGEELMELRLQIQALTERVAALEEGATSGGA</sequence>
<dbReference type="Pfam" id="PF00392">
    <property type="entry name" value="GntR"/>
    <property type="match status" value="1"/>
</dbReference>
<organism evidence="5 6">
    <name type="scientific">Streptomyces hiroshimensis</name>
    <dbReference type="NCBI Taxonomy" id="66424"/>
    <lineage>
        <taxon>Bacteria</taxon>
        <taxon>Bacillati</taxon>
        <taxon>Actinomycetota</taxon>
        <taxon>Actinomycetes</taxon>
        <taxon>Kitasatosporales</taxon>
        <taxon>Streptomycetaceae</taxon>
        <taxon>Streptomyces</taxon>
    </lineage>
</organism>
<reference evidence="6" key="1">
    <citation type="journal article" date="2019" name="Int. J. Syst. Evol. Microbiol.">
        <title>The Global Catalogue of Microorganisms (GCM) 10K type strain sequencing project: providing services to taxonomists for standard genome sequencing and annotation.</title>
        <authorList>
            <consortium name="The Broad Institute Genomics Platform"/>
            <consortium name="The Broad Institute Genome Sequencing Center for Infectious Disease"/>
            <person name="Wu L."/>
            <person name="Ma J."/>
        </authorList>
    </citation>
    <scope>NUCLEOTIDE SEQUENCE [LARGE SCALE GENOMIC DNA]</scope>
    <source>
        <strain evidence="6">JCM 4586</strain>
    </source>
</reference>
<keyword evidence="2" id="KW-0238">DNA-binding</keyword>
<dbReference type="Gene3D" id="1.10.10.10">
    <property type="entry name" value="Winged helix-like DNA-binding domain superfamily/Winged helix DNA-binding domain"/>
    <property type="match status" value="1"/>
</dbReference>
<gene>
    <name evidence="5" type="ORF">GCM10010324_30270</name>
</gene>
<dbReference type="SUPFAM" id="SSF46785">
    <property type="entry name" value="Winged helix' DNA-binding domain"/>
    <property type="match status" value="1"/>
</dbReference>